<dbReference type="PANTHER" id="PTHR12675:SF6">
    <property type="entry name" value="ZINC FINGER CCCH DOMAIN-CONTAINING PROTEIN 10"/>
    <property type="match status" value="1"/>
</dbReference>
<feature type="region of interest" description="Disordered" evidence="7">
    <location>
        <begin position="231"/>
        <end position="273"/>
    </location>
</feature>
<evidence type="ECO:0000313" key="10">
    <source>
        <dbReference type="Proteomes" id="UP000887458"/>
    </source>
</evidence>
<feature type="zinc finger region" description="C3H1-type" evidence="5">
    <location>
        <begin position="149"/>
        <end position="175"/>
    </location>
</feature>
<evidence type="ECO:0000256" key="5">
    <source>
        <dbReference type="PROSITE-ProRule" id="PRU00723"/>
    </source>
</evidence>
<feature type="domain" description="C3H1-type" evidence="8">
    <location>
        <begin position="200"/>
        <end position="227"/>
    </location>
</feature>
<dbReference type="EMBL" id="NJHN03000110">
    <property type="protein sequence ID" value="KAH9414409.1"/>
    <property type="molecule type" value="Genomic_DNA"/>
</dbReference>
<organism evidence="9 10">
    <name type="scientific">Dermatophagoides pteronyssinus</name>
    <name type="common">European house dust mite</name>
    <dbReference type="NCBI Taxonomy" id="6956"/>
    <lineage>
        <taxon>Eukaryota</taxon>
        <taxon>Metazoa</taxon>
        <taxon>Ecdysozoa</taxon>
        <taxon>Arthropoda</taxon>
        <taxon>Chelicerata</taxon>
        <taxon>Arachnida</taxon>
        <taxon>Acari</taxon>
        <taxon>Acariformes</taxon>
        <taxon>Sarcoptiformes</taxon>
        <taxon>Astigmata</taxon>
        <taxon>Psoroptidia</taxon>
        <taxon>Analgoidea</taxon>
        <taxon>Pyroglyphidae</taxon>
        <taxon>Dermatophagoidinae</taxon>
        <taxon>Dermatophagoides</taxon>
    </lineage>
</organism>
<evidence type="ECO:0000259" key="8">
    <source>
        <dbReference type="PROSITE" id="PS50103"/>
    </source>
</evidence>
<feature type="compositionally biased region" description="Low complexity" evidence="7">
    <location>
        <begin position="360"/>
        <end position="370"/>
    </location>
</feature>
<proteinExistence type="predicted"/>
<feature type="coiled-coil region" evidence="6">
    <location>
        <begin position="387"/>
        <end position="421"/>
    </location>
</feature>
<reference evidence="9 10" key="1">
    <citation type="journal article" date="2018" name="J. Allergy Clin. Immunol.">
        <title>High-quality assembly of Dermatophagoides pteronyssinus genome and transcriptome reveals a wide range of novel allergens.</title>
        <authorList>
            <person name="Liu X.Y."/>
            <person name="Yang K.Y."/>
            <person name="Wang M.Q."/>
            <person name="Kwok J.S."/>
            <person name="Zeng X."/>
            <person name="Yang Z."/>
            <person name="Xiao X.J."/>
            <person name="Lau C.P."/>
            <person name="Li Y."/>
            <person name="Huang Z.M."/>
            <person name="Ba J.G."/>
            <person name="Yim A.K."/>
            <person name="Ouyang C.Y."/>
            <person name="Ngai S.M."/>
            <person name="Chan T.F."/>
            <person name="Leung E.L."/>
            <person name="Liu L."/>
            <person name="Liu Z.G."/>
            <person name="Tsui S.K."/>
        </authorList>
    </citation>
    <scope>NUCLEOTIDE SEQUENCE [LARGE SCALE GENOMIC DNA]</scope>
    <source>
        <strain evidence="9">Derp</strain>
    </source>
</reference>
<keyword evidence="6" id="KW-0175">Coiled coil</keyword>
<feature type="domain" description="C3H1-type" evidence="8">
    <location>
        <begin position="113"/>
        <end position="140"/>
    </location>
</feature>
<dbReference type="Pfam" id="PF14608">
    <property type="entry name" value="zf-CCCH_2"/>
    <property type="match status" value="2"/>
</dbReference>
<dbReference type="PANTHER" id="PTHR12675">
    <property type="entry name" value="MUSCLEBLIND-LIKE PROTEIN"/>
    <property type="match status" value="1"/>
</dbReference>
<evidence type="ECO:0000313" key="9">
    <source>
        <dbReference type="EMBL" id="KAH9414409.1"/>
    </source>
</evidence>
<dbReference type="PROSITE" id="PS50103">
    <property type="entry name" value="ZF_C3H1"/>
    <property type="match status" value="3"/>
</dbReference>
<feature type="zinc finger region" description="C3H1-type" evidence="5">
    <location>
        <begin position="200"/>
        <end position="227"/>
    </location>
</feature>
<keyword evidence="1 5" id="KW-0479">Metal-binding</keyword>
<keyword evidence="10" id="KW-1185">Reference proteome</keyword>
<dbReference type="InterPro" id="IPR000571">
    <property type="entry name" value="Znf_CCCH"/>
</dbReference>
<feature type="region of interest" description="Disordered" evidence="7">
    <location>
        <begin position="317"/>
        <end position="387"/>
    </location>
</feature>
<reference evidence="9 10" key="2">
    <citation type="journal article" date="2022" name="Mol. Biol. Evol.">
        <title>Comparative Genomics Reveals Insights into the Divergent Evolution of Astigmatic Mites and Household Pest Adaptations.</title>
        <authorList>
            <person name="Xiong Q."/>
            <person name="Wan A.T."/>
            <person name="Liu X."/>
            <person name="Fung C.S."/>
            <person name="Xiao X."/>
            <person name="Malainual N."/>
            <person name="Hou J."/>
            <person name="Wang L."/>
            <person name="Wang M."/>
            <person name="Yang K.Y."/>
            <person name="Cui Y."/>
            <person name="Leung E.L."/>
            <person name="Nong W."/>
            <person name="Shin S.K."/>
            <person name="Au S.W."/>
            <person name="Jeong K.Y."/>
            <person name="Chew F.T."/>
            <person name="Hui J.H."/>
            <person name="Leung T.F."/>
            <person name="Tungtrongchitr A."/>
            <person name="Zhong N."/>
            <person name="Liu Z."/>
            <person name="Tsui S.K."/>
        </authorList>
    </citation>
    <scope>NUCLEOTIDE SEQUENCE [LARGE SCALE GENOMIC DNA]</scope>
    <source>
        <strain evidence="9">Derp</strain>
    </source>
</reference>
<protein>
    <recommendedName>
        <fullName evidence="8">C3H1-type domain-containing protein</fullName>
    </recommendedName>
</protein>
<dbReference type="Proteomes" id="UP000887458">
    <property type="component" value="Unassembled WGS sequence"/>
</dbReference>
<feature type="zinc finger region" description="C3H1-type" evidence="5">
    <location>
        <begin position="113"/>
        <end position="140"/>
    </location>
</feature>
<dbReference type="Gene3D" id="4.10.1000.10">
    <property type="entry name" value="Zinc finger, CCCH-type"/>
    <property type="match status" value="1"/>
</dbReference>
<evidence type="ECO:0000256" key="7">
    <source>
        <dbReference type="SAM" id="MobiDB-lite"/>
    </source>
</evidence>
<keyword evidence="4 5" id="KW-0862">Zinc</keyword>
<dbReference type="Gene3D" id="3.30.1370.210">
    <property type="match status" value="1"/>
</dbReference>
<feature type="compositionally biased region" description="Polar residues" evidence="7">
    <location>
        <begin position="371"/>
        <end position="387"/>
    </location>
</feature>
<dbReference type="Pfam" id="PF00642">
    <property type="entry name" value="zf-CCCH"/>
    <property type="match status" value="1"/>
</dbReference>
<evidence type="ECO:0000256" key="1">
    <source>
        <dbReference type="ARBA" id="ARBA00022723"/>
    </source>
</evidence>
<evidence type="ECO:0000256" key="6">
    <source>
        <dbReference type="SAM" id="Coils"/>
    </source>
</evidence>
<feature type="domain" description="C3H1-type" evidence="8">
    <location>
        <begin position="149"/>
        <end position="175"/>
    </location>
</feature>
<keyword evidence="3 5" id="KW-0863">Zinc-finger</keyword>
<comment type="caution">
    <text evidence="9">The sequence shown here is derived from an EMBL/GenBank/DDBJ whole genome shotgun (WGS) entry which is preliminary data.</text>
</comment>
<accession>A0ABQ8IVR4</accession>
<evidence type="ECO:0000256" key="3">
    <source>
        <dbReference type="ARBA" id="ARBA00022771"/>
    </source>
</evidence>
<evidence type="ECO:0000256" key="2">
    <source>
        <dbReference type="ARBA" id="ARBA00022737"/>
    </source>
</evidence>
<dbReference type="SMART" id="SM00356">
    <property type="entry name" value="ZnF_C3H1"/>
    <property type="match status" value="3"/>
</dbReference>
<keyword evidence="2" id="KW-0677">Repeat</keyword>
<evidence type="ECO:0000256" key="4">
    <source>
        <dbReference type="ARBA" id="ARBA00022833"/>
    </source>
</evidence>
<feature type="region of interest" description="Disordered" evidence="7">
    <location>
        <begin position="44"/>
        <end position="116"/>
    </location>
</feature>
<gene>
    <name evidence="9" type="ORF">DERP_014430</name>
</gene>
<name>A0ABQ8IVR4_DERPT</name>
<sequence>MFFWQWGNVVELVEGVYLASTYRGSSANIHLYFSLVDYQTNMNGTNTSNNNNNNNGYESSSINNNTKNDSNNDLTNNSTTTAGGDSVASTATISATTSNNQSSNNNDNSSNNNQQDDVCRDYLRNVCRRGKSCRYKHPDINDTDMMKNKEPYVFCHDYQNRECRRDNCRFLHCTKQEEEIYRSTGKLPPHIQAQYPSDDRNVAPVCKDYLNNTCRRGPRCKYRHPLPANDSFHQYGHHHHPQQLHHPSSASNPVARVGNQFNGRGGNYPNSHMVDYPTHYNRAGTNSATMMPSNYGSYDGYADATPQNKRKRYDPQSSMYHLENNGPYSGAYQEPPPPPLPSGNVRNTYGGTNPMHDTPYGASSAAGGYANSQPPRSQQPPTIDSSRSYLEEENAALRRRIDDLKKQVQDLLSTNEYLLEQMNQIRASGQAAVAAACGAPHGNTSVASLQPQPTPGSVQSTASIGMSAPITLQAPAQAAVAIGPLPPVSIVSSIASISLPTVSAPVTLVPNSSAAAYTPSMATMHSSNPWPLGVDQLLKNDL</sequence>